<keyword evidence="4" id="KW-1185">Reference proteome</keyword>
<feature type="compositionally biased region" description="Basic residues" evidence="1">
    <location>
        <begin position="23"/>
        <end position="35"/>
    </location>
</feature>
<dbReference type="RefSeq" id="XP_044716574.1">
    <property type="nucleotide sequence ID" value="XM_044868577.1"/>
</dbReference>
<dbReference type="InterPro" id="IPR012942">
    <property type="entry name" value="SRR1-like"/>
</dbReference>
<sequence>MPLRPPSPTAGRESEHWTFVTHKKTSKTCKNRRAATRPGALSRLPHPHPPPHQPLRSPPAIAAEYRRIRSTWDSSSSPCCAALRVLAAKSAAAAARCAPVSRAVCLGIGSFDPPDGGWEARRRTYLQLIAFLVMVDELEKHMGRTIPCIFQEPVFTSADRDFIAGLGHHVVDSPEACDRVTPDTFLFGIHLYRPIYAMALRNHLPALFVGTGWDVWDQFSLSESPDLLHLEEMERTYAKAAFPQDSSSTAFSSTSVYWRSAASAPAQPATSLTDQTSKHHQHDTLPPETKAESVT</sequence>
<dbReference type="Proteomes" id="UP000824596">
    <property type="component" value="Unassembled WGS sequence"/>
</dbReference>
<feature type="region of interest" description="Disordered" evidence="1">
    <location>
        <begin position="23"/>
        <end position="58"/>
    </location>
</feature>
<reference evidence="3" key="1">
    <citation type="submission" date="2021-09" db="EMBL/GenBank/DDBJ databases">
        <title>A high-quality genome of the endoparasitic fungus Hirsutella rhossiliensis with a comparison of Hirsutella genomes reveals transposable elements contributing to genome size variation.</title>
        <authorList>
            <person name="Lin R."/>
            <person name="Jiao Y."/>
            <person name="Sun X."/>
            <person name="Ling J."/>
            <person name="Xie B."/>
            <person name="Cheng X."/>
        </authorList>
    </citation>
    <scope>NUCLEOTIDE SEQUENCE</scope>
    <source>
        <strain evidence="3">HR02</strain>
    </source>
</reference>
<dbReference type="AlphaFoldDB" id="A0A9P8SFJ1"/>
<name>A0A9P8SFJ1_9HYPO</name>
<dbReference type="Pfam" id="PF07985">
    <property type="entry name" value="SRR1"/>
    <property type="match status" value="1"/>
</dbReference>
<dbReference type="GeneID" id="68359235"/>
<dbReference type="PANTHER" id="PTHR42080">
    <property type="entry name" value="SRR1 DOMAIN-CONTAINING PROTEIN"/>
    <property type="match status" value="1"/>
</dbReference>
<dbReference type="OrthoDB" id="5318346at2759"/>
<protein>
    <submittedName>
        <fullName evidence="3">SRR1 domain-containing protein</fullName>
    </submittedName>
</protein>
<organism evidence="3 4">
    <name type="scientific">Hirsutella rhossiliensis</name>
    <dbReference type="NCBI Taxonomy" id="111463"/>
    <lineage>
        <taxon>Eukaryota</taxon>
        <taxon>Fungi</taxon>
        <taxon>Dikarya</taxon>
        <taxon>Ascomycota</taxon>
        <taxon>Pezizomycotina</taxon>
        <taxon>Sordariomycetes</taxon>
        <taxon>Hypocreomycetidae</taxon>
        <taxon>Hypocreales</taxon>
        <taxon>Ophiocordycipitaceae</taxon>
        <taxon>Hirsutella</taxon>
    </lineage>
</organism>
<accession>A0A9P8SFJ1</accession>
<evidence type="ECO:0000313" key="4">
    <source>
        <dbReference type="Proteomes" id="UP000824596"/>
    </source>
</evidence>
<proteinExistence type="predicted"/>
<feature type="domain" description="SRR1-like" evidence="2">
    <location>
        <begin position="98"/>
        <end position="258"/>
    </location>
</feature>
<comment type="caution">
    <text evidence="3">The sequence shown here is derived from an EMBL/GenBank/DDBJ whole genome shotgun (WGS) entry which is preliminary data.</text>
</comment>
<gene>
    <name evidence="3" type="ORF">HRG_10106</name>
</gene>
<dbReference type="EMBL" id="JAIZPD010000014">
    <property type="protein sequence ID" value="KAH0959061.1"/>
    <property type="molecule type" value="Genomic_DNA"/>
</dbReference>
<evidence type="ECO:0000259" key="2">
    <source>
        <dbReference type="Pfam" id="PF07985"/>
    </source>
</evidence>
<feature type="region of interest" description="Disordered" evidence="1">
    <location>
        <begin position="267"/>
        <end position="295"/>
    </location>
</feature>
<feature type="compositionally biased region" description="Pro residues" evidence="1">
    <location>
        <begin position="47"/>
        <end position="57"/>
    </location>
</feature>
<evidence type="ECO:0000313" key="3">
    <source>
        <dbReference type="EMBL" id="KAH0959061.1"/>
    </source>
</evidence>
<evidence type="ECO:0000256" key="1">
    <source>
        <dbReference type="SAM" id="MobiDB-lite"/>
    </source>
</evidence>
<dbReference type="PANTHER" id="PTHR42080:SF1">
    <property type="entry name" value="SRR1-LIKE DOMAIN-CONTAINING PROTEIN"/>
    <property type="match status" value="1"/>
</dbReference>
<feature type="compositionally biased region" description="Basic and acidic residues" evidence="1">
    <location>
        <begin position="282"/>
        <end position="295"/>
    </location>
</feature>